<dbReference type="KEGG" id="pfy:PFICI_07588"/>
<dbReference type="InParanoid" id="W3X217"/>
<dbReference type="RefSeq" id="XP_007834360.1">
    <property type="nucleotide sequence ID" value="XM_007836169.1"/>
</dbReference>
<reference evidence="3" key="1">
    <citation type="journal article" date="2015" name="BMC Genomics">
        <title>Genomic and transcriptomic analysis of the endophytic fungus Pestalotiopsis fici reveals its lifestyle and high potential for synthesis of natural products.</title>
        <authorList>
            <person name="Wang X."/>
            <person name="Zhang X."/>
            <person name="Liu L."/>
            <person name="Xiang M."/>
            <person name="Wang W."/>
            <person name="Sun X."/>
            <person name="Che Y."/>
            <person name="Guo L."/>
            <person name="Liu G."/>
            <person name="Guo L."/>
            <person name="Wang C."/>
            <person name="Yin W.B."/>
            <person name="Stadler M."/>
            <person name="Zhang X."/>
            <person name="Liu X."/>
        </authorList>
    </citation>
    <scope>NUCLEOTIDE SEQUENCE [LARGE SCALE GENOMIC DNA]</scope>
    <source>
        <strain evidence="3">W106-1 / CGMCC3.15140</strain>
    </source>
</reference>
<dbReference type="GeneID" id="19272601"/>
<dbReference type="EMBL" id="KI912113">
    <property type="protein sequence ID" value="ETS80059.1"/>
    <property type="molecule type" value="Genomic_DNA"/>
</dbReference>
<evidence type="ECO:0000313" key="3">
    <source>
        <dbReference type="Proteomes" id="UP000030651"/>
    </source>
</evidence>
<protein>
    <submittedName>
        <fullName evidence="2">Uncharacterized protein</fullName>
    </submittedName>
</protein>
<sequence>MSPSSFLAAQAWSLYGTVSAQANRDSADEELSRAMQSIATELLNVLESGPNKDINKSWVTYKVVSASAKRVFGISNAPFDREEHYQAREQGDRCNIESALRQLRQKPLGHGVIMDILSGEDLRLHWLNIPPALMSQSATPSSVPEQFKSVSGGEMSQTLAMPDEVTYETYILPFQQKLQKELNVSIQGDSSTITFSAFTYLRRGSEAAPLALEAEWHFVRACQIFVAWRRKCDQTPAVPDFALFVHRAIFDQVTQGWQQVVSDCEAREKARQQSGVRQQRRDQPPAILRSHPYYSGPDKPFLTGSELARSAPVYISDLRATKAGSRQQE</sequence>
<dbReference type="Proteomes" id="UP000030651">
    <property type="component" value="Unassembled WGS sequence"/>
</dbReference>
<gene>
    <name evidence="2" type="ORF">PFICI_07588</name>
</gene>
<dbReference type="HOGENOM" id="CLU_844963_0_0_1"/>
<accession>W3X217</accession>
<name>W3X217_PESFW</name>
<proteinExistence type="predicted"/>
<organism evidence="2 3">
    <name type="scientific">Pestalotiopsis fici (strain W106-1 / CGMCC3.15140)</name>
    <dbReference type="NCBI Taxonomy" id="1229662"/>
    <lineage>
        <taxon>Eukaryota</taxon>
        <taxon>Fungi</taxon>
        <taxon>Dikarya</taxon>
        <taxon>Ascomycota</taxon>
        <taxon>Pezizomycotina</taxon>
        <taxon>Sordariomycetes</taxon>
        <taxon>Xylariomycetidae</taxon>
        <taxon>Amphisphaeriales</taxon>
        <taxon>Sporocadaceae</taxon>
        <taxon>Pestalotiopsis</taxon>
    </lineage>
</organism>
<feature type="region of interest" description="Disordered" evidence="1">
    <location>
        <begin position="270"/>
        <end position="304"/>
    </location>
</feature>
<evidence type="ECO:0000313" key="2">
    <source>
        <dbReference type="EMBL" id="ETS80059.1"/>
    </source>
</evidence>
<evidence type="ECO:0000256" key="1">
    <source>
        <dbReference type="SAM" id="MobiDB-lite"/>
    </source>
</evidence>
<keyword evidence="3" id="KW-1185">Reference proteome</keyword>
<dbReference type="AlphaFoldDB" id="W3X217"/>